<gene>
    <name evidence="5" type="ORF">SAMN04489732_10418</name>
</gene>
<dbReference type="GO" id="GO:0000287">
    <property type="term" value="F:magnesium ion binding"/>
    <property type="evidence" value="ECO:0007669"/>
    <property type="project" value="UniProtKB-ARBA"/>
</dbReference>
<proteinExistence type="inferred from homology"/>
<evidence type="ECO:0000256" key="3">
    <source>
        <dbReference type="ARBA" id="ARBA00023052"/>
    </source>
</evidence>
<dbReference type="OrthoDB" id="8732661at2"/>
<dbReference type="Gene3D" id="3.40.50.970">
    <property type="match status" value="1"/>
</dbReference>
<sequence>MPLQPPYRTILKPYGQALVRYAAEHPEVICLGADLTRQTETDLFRDDARLASRFFNGGMAEQNLMGVAAGLAREGRTVFVNTFGVFATRRPFEQVAMQIAYANLNVKLIGLMPGLSSPGGPSHQAIDDVAVMRALPNFTVVDVADATEVTQAVAAVAERPGPVYFRLKRGEIPVIFEDGHVLDLDRAKVIDPDPARETMTVDSVIFASGMLVASALRAATALREAGLVIDVVNVTTIKPLDATTVRRLSAEARSVVTAENHTIVGGLGSAVAEVLAEAGFSPPLRRVGIQDRFGQAASARFLFAEYGLTAQHIVDAVWELAGRDGERPAVAEIETAPGSYSPV</sequence>
<dbReference type="EMBL" id="FOEF01000004">
    <property type="protein sequence ID" value="SEP14152.1"/>
    <property type="molecule type" value="Genomic_DNA"/>
</dbReference>
<keyword evidence="6" id="KW-1185">Reference proteome</keyword>
<organism evidence="5 6">
    <name type="scientific">Amycolatopsis saalfeldensis</name>
    <dbReference type="NCBI Taxonomy" id="394193"/>
    <lineage>
        <taxon>Bacteria</taxon>
        <taxon>Bacillati</taxon>
        <taxon>Actinomycetota</taxon>
        <taxon>Actinomycetes</taxon>
        <taxon>Pseudonocardiales</taxon>
        <taxon>Pseudonocardiaceae</taxon>
        <taxon>Amycolatopsis</taxon>
    </lineage>
</organism>
<dbReference type="InterPro" id="IPR005475">
    <property type="entry name" value="Transketolase-like_Pyr-bd"/>
</dbReference>
<dbReference type="AlphaFoldDB" id="A0A1H8VFB7"/>
<dbReference type="RefSeq" id="WP_091616395.1">
    <property type="nucleotide sequence ID" value="NZ_FOEF01000004.1"/>
</dbReference>
<accession>A0A1H8VFB7</accession>
<reference evidence="5 6" key="1">
    <citation type="submission" date="2016-10" db="EMBL/GenBank/DDBJ databases">
        <authorList>
            <person name="de Groot N.N."/>
        </authorList>
    </citation>
    <scope>NUCLEOTIDE SEQUENCE [LARGE SCALE GENOMIC DNA]</scope>
    <source>
        <strain evidence="5 6">DSM 44993</strain>
    </source>
</reference>
<evidence type="ECO:0000259" key="4">
    <source>
        <dbReference type="SMART" id="SM00861"/>
    </source>
</evidence>
<name>A0A1H8VFB7_9PSEU</name>
<evidence type="ECO:0000313" key="6">
    <source>
        <dbReference type="Proteomes" id="UP000198582"/>
    </source>
</evidence>
<dbReference type="InterPro" id="IPR009014">
    <property type="entry name" value="Transketo_C/PFOR_II"/>
</dbReference>
<dbReference type="PANTHER" id="PTHR43825:SF1">
    <property type="entry name" value="TRANSKETOLASE-LIKE PYRIMIDINE-BINDING DOMAIN-CONTAINING PROTEIN"/>
    <property type="match status" value="1"/>
</dbReference>
<dbReference type="SUPFAM" id="SSF52518">
    <property type="entry name" value="Thiamin diphosphate-binding fold (THDP-binding)"/>
    <property type="match status" value="1"/>
</dbReference>
<evidence type="ECO:0000256" key="2">
    <source>
        <dbReference type="ARBA" id="ARBA00007131"/>
    </source>
</evidence>
<protein>
    <submittedName>
        <fullName evidence="5">Transketolase subunit B</fullName>
    </submittedName>
</protein>
<keyword evidence="3" id="KW-0786">Thiamine pyrophosphate</keyword>
<dbReference type="PANTHER" id="PTHR43825">
    <property type="entry name" value="PYRUVATE DEHYDROGENASE E1 COMPONENT"/>
    <property type="match status" value="1"/>
</dbReference>
<dbReference type="SUPFAM" id="SSF52922">
    <property type="entry name" value="TK C-terminal domain-like"/>
    <property type="match status" value="1"/>
</dbReference>
<dbReference type="InterPro" id="IPR051157">
    <property type="entry name" value="PDH/Transketolase"/>
</dbReference>
<feature type="domain" description="Transketolase-like pyrimidine-binding" evidence="4">
    <location>
        <begin position="8"/>
        <end position="174"/>
    </location>
</feature>
<dbReference type="FunFam" id="3.40.50.970:FF:000129">
    <property type="entry name" value="Transketolase"/>
    <property type="match status" value="1"/>
</dbReference>
<dbReference type="Proteomes" id="UP000198582">
    <property type="component" value="Unassembled WGS sequence"/>
</dbReference>
<comment type="similarity">
    <text evidence="2">Belongs to the transketolase family.</text>
</comment>
<dbReference type="STRING" id="394193.SAMN04489732_10418"/>
<evidence type="ECO:0000313" key="5">
    <source>
        <dbReference type="EMBL" id="SEP14152.1"/>
    </source>
</evidence>
<evidence type="ECO:0000256" key="1">
    <source>
        <dbReference type="ARBA" id="ARBA00001964"/>
    </source>
</evidence>
<dbReference type="Pfam" id="PF02779">
    <property type="entry name" value="Transket_pyr"/>
    <property type="match status" value="1"/>
</dbReference>
<dbReference type="SMART" id="SM00861">
    <property type="entry name" value="Transket_pyr"/>
    <property type="match status" value="1"/>
</dbReference>
<dbReference type="InterPro" id="IPR033248">
    <property type="entry name" value="Transketolase_C"/>
</dbReference>
<dbReference type="Gene3D" id="3.40.50.920">
    <property type="match status" value="1"/>
</dbReference>
<comment type="cofactor">
    <cofactor evidence="1">
        <name>thiamine diphosphate</name>
        <dbReference type="ChEBI" id="CHEBI:58937"/>
    </cofactor>
</comment>
<dbReference type="Pfam" id="PF02780">
    <property type="entry name" value="Transketolase_C"/>
    <property type="match status" value="1"/>
</dbReference>
<dbReference type="CDD" id="cd07033">
    <property type="entry name" value="TPP_PYR_DXS_TK_like"/>
    <property type="match status" value="1"/>
</dbReference>
<dbReference type="InterPro" id="IPR029061">
    <property type="entry name" value="THDP-binding"/>
</dbReference>